<sequence>MMYSNLFYVGVCAMVMLCCSTATVTPKPPGRHQADTSSLLNDAAFSKGLVLEGTNTSAARRDVFIFPYGGHATQVQWGLAEWGSRYPLVASKKTATGKKAVYAAKGKKIIFEKGTGSRHIIMDVAASEEYNTPRREGAEWPHLLLGQTFTRKPFLKDLEGLVLKFTGRLTKAVLRMPQNAFDQGLHTAQFQLFITVQDLNPASPSHGDFFWFGIPFYDYRYKTIKRFAAQDLGKSDASGKFIYSMGSADFMNGSFHSGTWITIEKDILPMMKNAVELAKQRGYLKGSVFEDLGLSSMNLGWEVPGTLDVGFEFKGFDVLKLVRR</sequence>
<gene>
    <name evidence="2" type="ORF">LQ567_12970</name>
</gene>
<protein>
    <submittedName>
        <fullName evidence="2">Uncharacterized protein</fullName>
    </submittedName>
</protein>
<name>A0ABS8PUU6_9BACT</name>
<keyword evidence="3" id="KW-1185">Reference proteome</keyword>
<accession>A0ABS8PUU6</accession>
<feature type="signal peptide" evidence="1">
    <location>
        <begin position="1"/>
        <end position="24"/>
    </location>
</feature>
<evidence type="ECO:0000313" key="3">
    <source>
        <dbReference type="Proteomes" id="UP001199816"/>
    </source>
</evidence>
<evidence type="ECO:0000256" key="1">
    <source>
        <dbReference type="SAM" id="SignalP"/>
    </source>
</evidence>
<comment type="caution">
    <text evidence="2">The sequence shown here is derived from an EMBL/GenBank/DDBJ whole genome shotgun (WGS) entry which is preliminary data.</text>
</comment>
<dbReference type="Proteomes" id="UP001199816">
    <property type="component" value="Unassembled WGS sequence"/>
</dbReference>
<proteinExistence type="predicted"/>
<dbReference type="EMBL" id="JAJNEC010000005">
    <property type="protein sequence ID" value="MCD2423681.1"/>
    <property type="molecule type" value="Genomic_DNA"/>
</dbReference>
<feature type="chain" id="PRO_5045799417" evidence="1">
    <location>
        <begin position="25"/>
        <end position="324"/>
    </location>
</feature>
<keyword evidence="1" id="KW-0732">Signal</keyword>
<organism evidence="2 3">
    <name type="scientific">Niabella pedocola</name>
    <dbReference type="NCBI Taxonomy" id="1752077"/>
    <lineage>
        <taxon>Bacteria</taxon>
        <taxon>Pseudomonadati</taxon>
        <taxon>Bacteroidota</taxon>
        <taxon>Chitinophagia</taxon>
        <taxon>Chitinophagales</taxon>
        <taxon>Chitinophagaceae</taxon>
        <taxon>Niabella</taxon>
    </lineage>
</organism>
<dbReference type="RefSeq" id="WP_231004942.1">
    <property type="nucleotide sequence ID" value="NZ_JAJNEC010000005.1"/>
</dbReference>
<evidence type="ECO:0000313" key="2">
    <source>
        <dbReference type="EMBL" id="MCD2423681.1"/>
    </source>
</evidence>
<reference evidence="2 3" key="1">
    <citation type="submission" date="2021-11" db="EMBL/GenBank/DDBJ databases">
        <title>Genomic of Niabella pedocola.</title>
        <authorList>
            <person name="Wu T."/>
        </authorList>
    </citation>
    <scope>NUCLEOTIDE SEQUENCE [LARGE SCALE GENOMIC DNA]</scope>
    <source>
        <strain evidence="2 3">JCM 31011</strain>
    </source>
</reference>